<feature type="active site" description="Acyl-ester intermediate" evidence="7">
    <location>
        <position position="50"/>
    </location>
</feature>
<keyword evidence="5" id="KW-0573">Peptidoglycan synthesis</keyword>
<comment type="similarity">
    <text evidence="1 9">Belongs to the peptidase S11 family.</text>
</comment>
<feature type="domain" description="Peptidase S11 D-alanyl-D-alanine carboxypeptidase A N-terminal" evidence="10">
    <location>
        <begin position="26"/>
        <end position="242"/>
    </location>
</feature>
<keyword evidence="3" id="KW-0378">Hydrolase</keyword>
<evidence type="ECO:0000256" key="5">
    <source>
        <dbReference type="ARBA" id="ARBA00022984"/>
    </source>
</evidence>
<dbReference type="GO" id="GO:0008360">
    <property type="term" value="P:regulation of cell shape"/>
    <property type="evidence" value="ECO:0007669"/>
    <property type="project" value="UniProtKB-KW"/>
</dbReference>
<evidence type="ECO:0000256" key="1">
    <source>
        <dbReference type="ARBA" id="ARBA00007164"/>
    </source>
</evidence>
<keyword evidence="11" id="KW-0121">Carboxypeptidase</keyword>
<dbReference type="RefSeq" id="WP_139232551.1">
    <property type="nucleotide sequence ID" value="NZ_FPCK01000001.1"/>
</dbReference>
<evidence type="ECO:0000256" key="9">
    <source>
        <dbReference type="RuleBase" id="RU004016"/>
    </source>
</evidence>
<feature type="active site" description="Proton acceptor" evidence="7">
    <location>
        <position position="53"/>
    </location>
</feature>
<dbReference type="OrthoDB" id="9795979at2"/>
<dbReference type="InterPro" id="IPR018044">
    <property type="entry name" value="Peptidase_S11"/>
</dbReference>
<dbReference type="PANTHER" id="PTHR21581:SF6">
    <property type="entry name" value="TRAFFICKING PROTEIN PARTICLE COMPLEX SUBUNIT 12"/>
    <property type="match status" value="1"/>
</dbReference>
<feature type="binding site" evidence="8">
    <location>
        <position position="212"/>
    </location>
    <ligand>
        <name>substrate</name>
    </ligand>
</feature>
<keyword evidence="11" id="KW-0645">Protease</keyword>
<name>A0A1I7NDN1_9HYPH</name>
<gene>
    <name evidence="11" type="ORF">SAMN05216456_1775</name>
</gene>
<dbReference type="GO" id="GO:0071555">
    <property type="term" value="P:cell wall organization"/>
    <property type="evidence" value="ECO:0007669"/>
    <property type="project" value="UniProtKB-KW"/>
</dbReference>
<dbReference type="Gene3D" id="3.40.710.10">
    <property type="entry name" value="DD-peptidase/beta-lactamase superfamily"/>
    <property type="match status" value="1"/>
</dbReference>
<evidence type="ECO:0000256" key="2">
    <source>
        <dbReference type="ARBA" id="ARBA00022729"/>
    </source>
</evidence>
<dbReference type="GO" id="GO:0006508">
    <property type="term" value="P:proteolysis"/>
    <property type="evidence" value="ECO:0007669"/>
    <property type="project" value="InterPro"/>
</dbReference>
<dbReference type="EMBL" id="FPCK01000001">
    <property type="protein sequence ID" value="SFV32795.1"/>
    <property type="molecule type" value="Genomic_DNA"/>
</dbReference>
<dbReference type="GO" id="GO:0009002">
    <property type="term" value="F:serine-type D-Ala-D-Ala carboxypeptidase activity"/>
    <property type="evidence" value="ECO:0007669"/>
    <property type="project" value="InterPro"/>
</dbReference>
<dbReference type="GO" id="GO:0009252">
    <property type="term" value="P:peptidoglycan biosynthetic process"/>
    <property type="evidence" value="ECO:0007669"/>
    <property type="project" value="UniProtKB-KW"/>
</dbReference>
<evidence type="ECO:0000256" key="8">
    <source>
        <dbReference type="PIRSR" id="PIRSR618044-2"/>
    </source>
</evidence>
<evidence type="ECO:0000256" key="4">
    <source>
        <dbReference type="ARBA" id="ARBA00022960"/>
    </source>
</evidence>
<evidence type="ECO:0000313" key="11">
    <source>
        <dbReference type="EMBL" id="SFV32795.1"/>
    </source>
</evidence>
<feature type="active site" evidence="7">
    <location>
        <position position="110"/>
    </location>
</feature>
<dbReference type="SUPFAM" id="SSF56601">
    <property type="entry name" value="beta-lactamase/transpeptidase-like"/>
    <property type="match status" value="1"/>
</dbReference>
<dbReference type="STRING" id="429728.SAMN05216456_1775"/>
<organism evidence="11 12">
    <name type="scientific">Devosia crocina</name>
    <dbReference type="NCBI Taxonomy" id="429728"/>
    <lineage>
        <taxon>Bacteria</taxon>
        <taxon>Pseudomonadati</taxon>
        <taxon>Pseudomonadota</taxon>
        <taxon>Alphaproteobacteria</taxon>
        <taxon>Hyphomicrobiales</taxon>
        <taxon>Devosiaceae</taxon>
        <taxon>Devosia</taxon>
    </lineage>
</organism>
<dbReference type="PANTHER" id="PTHR21581">
    <property type="entry name" value="D-ALANYL-D-ALANINE CARBOXYPEPTIDASE"/>
    <property type="match status" value="1"/>
</dbReference>
<keyword evidence="4" id="KW-0133">Cell shape</keyword>
<evidence type="ECO:0000256" key="7">
    <source>
        <dbReference type="PIRSR" id="PIRSR618044-1"/>
    </source>
</evidence>
<dbReference type="InterPro" id="IPR001967">
    <property type="entry name" value="Peptidase_S11_N"/>
</dbReference>
<accession>A0A1I7NDN1</accession>
<reference evidence="11 12" key="1">
    <citation type="submission" date="2016-10" db="EMBL/GenBank/DDBJ databases">
        <authorList>
            <person name="de Groot N.N."/>
        </authorList>
    </citation>
    <scope>NUCLEOTIDE SEQUENCE [LARGE SCALE GENOMIC DNA]</scope>
    <source>
        <strain evidence="11 12">IPL20</strain>
    </source>
</reference>
<evidence type="ECO:0000313" key="12">
    <source>
        <dbReference type="Proteomes" id="UP000199074"/>
    </source>
</evidence>
<dbReference type="Proteomes" id="UP000199074">
    <property type="component" value="Unassembled WGS sequence"/>
</dbReference>
<keyword evidence="12" id="KW-1185">Reference proteome</keyword>
<dbReference type="AlphaFoldDB" id="A0A1I7NDN1"/>
<proteinExistence type="inferred from homology"/>
<dbReference type="InterPro" id="IPR012338">
    <property type="entry name" value="Beta-lactam/transpept-like"/>
</dbReference>
<keyword evidence="2" id="KW-0732">Signal</keyword>
<evidence type="ECO:0000259" key="10">
    <source>
        <dbReference type="Pfam" id="PF00768"/>
    </source>
</evidence>
<keyword evidence="6" id="KW-0961">Cell wall biogenesis/degradation</keyword>
<sequence>MLQLRRLFLAFALSLVSLVPAGAMPLLLVDRDTLEVLYAQEAGQPWHPASLTKLMTAYVAFEEIAKGTVTLDTPVRLSKNALAQAPSRSGLKVDTSVSLEDALYILIVKSANDMAVAIAETIGGNEAAFVAKMNDVARRMGLSVTHFVNPHGLHDPRQVSSARDLAVLSLYIEQTFPQYMPMFRTSTVKVGNLVLESQNKLLTSFAGATGMKTGYVCASGLNLVANVDRNGRRLLAVVLGGSSGRDRNERAAELLLKGLSGEVRPTGQTVLALGNAAGAAPVDMRPNICGKDAGDYVKAQEAAYPMGLKGQPSYLTDTIAQLQHVAVDLGRIRAGIVLPRPRPAHTPAFPVQAMAENTAASDVALRPGLDVADDPSIPFPRPRPVFR</sequence>
<evidence type="ECO:0000256" key="6">
    <source>
        <dbReference type="ARBA" id="ARBA00023316"/>
    </source>
</evidence>
<protein>
    <submittedName>
        <fullName evidence="11">D-alanyl-D-alanine carboxypeptidase</fullName>
    </submittedName>
</protein>
<dbReference type="Pfam" id="PF00768">
    <property type="entry name" value="Peptidase_S11"/>
    <property type="match status" value="1"/>
</dbReference>
<dbReference type="PRINTS" id="PR00725">
    <property type="entry name" value="DADACBPTASE1"/>
</dbReference>
<evidence type="ECO:0000256" key="3">
    <source>
        <dbReference type="ARBA" id="ARBA00022801"/>
    </source>
</evidence>